<proteinExistence type="predicted"/>
<sequence length="698" mass="75622">MALVELVSTQSPVAGQPDVGDIPGLRGMRFHKVGVRVNVREHTAGCGFGGGEFECVSLSPAGYVDDNGLQIITETGQVLRRKGVSQIDARMFGYVADFNTTTQVGTDNGPALRNAIKSAIFFGYQNVYLPAGSALVDVTSEDVNLGGQGYSGFAGVKLIGQGMQSTRIYFKGVLGSVGFSSIGGSGTVSQKALHGMTIRPTTASTRLIHLYLLQGTCLSHNSELYIVNGLSGVKLSNASAAGVFTEKNSFTNCRFQGCADNILFEVNGGDNSFHGNSFYNCQNQILAGSTYGNGVRVNGITTPAYLYNQVWDMKFFGGTNCRAFHLTNCNTDNNSGNFTFEGNIICETTDASVFEFKGNISGIDTLSFSVATPSTVKAANFVFNNTLDNYDAFTNTNLSSFTPRLFNPQLADAMDNGVSASIWRLRNSTGDGLLFNALAGSPGWRFTTTAVGARTQAAIPKYALGVDGNNFTAYTTDFYLNLSDSTYGLQLSSTNARFAPRVDALLSCGAGGYRWTQVFAVNSTIGTSDKRKKTGIRQISSAEIGAFYEIAMLDSVWQWLAKYQTEGDDARLHSGPTVQDAIEIMDKYGLDWSKYSCFCHTVQDAVPAVVESWDDEYRTIPAKPAIYEEDGVTIRQEAEEERVELVREAGSRIIKEAEPAVDEYAFRKEELLFWITRATVAKQQDILARLDALESSVS</sequence>
<evidence type="ECO:0000259" key="7">
    <source>
        <dbReference type="PROSITE" id="PS51688"/>
    </source>
</evidence>
<comment type="subcellular location">
    <subcellularLocation>
        <location evidence="1">Virion</location>
    </subcellularLocation>
</comment>
<dbReference type="InterPro" id="IPR011050">
    <property type="entry name" value="Pectin_lyase_fold/virulence"/>
</dbReference>
<dbReference type="InterPro" id="IPR030392">
    <property type="entry name" value="S74_ICA"/>
</dbReference>
<dbReference type="Proteomes" id="UP000830966">
    <property type="component" value="Segment"/>
</dbReference>
<dbReference type="EMBL" id="ON132389">
    <property type="protein sequence ID" value="UPT53460.1"/>
    <property type="molecule type" value="Genomic_DNA"/>
</dbReference>
<dbReference type="GO" id="GO:0098015">
    <property type="term" value="C:virus tail"/>
    <property type="evidence" value="ECO:0007669"/>
    <property type="project" value="UniProtKB-KW"/>
</dbReference>
<dbReference type="InterPro" id="IPR036388">
    <property type="entry name" value="WH-like_DNA-bd_sf"/>
</dbReference>
<protein>
    <submittedName>
        <fullName evidence="8">Tail fiber protein</fullName>
    </submittedName>
</protein>
<keyword evidence="9" id="KW-1185">Reference proteome</keyword>
<keyword evidence="5" id="KW-1160">Virus entry into host cell</keyword>
<keyword evidence="3" id="KW-1227">Viral tail protein</keyword>
<evidence type="ECO:0000256" key="3">
    <source>
        <dbReference type="ARBA" id="ARBA00022732"/>
    </source>
</evidence>
<dbReference type="PROSITE" id="PS51688">
    <property type="entry name" value="ICA"/>
    <property type="match status" value="1"/>
</dbReference>
<organism evidence="8 9">
    <name type="scientific">Klebsiella phage P1010</name>
    <dbReference type="NCBI Taxonomy" id="2933280"/>
    <lineage>
        <taxon>Viruses</taxon>
        <taxon>Duplodnaviria</taxon>
        <taxon>Heunggongvirae</taxon>
        <taxon>Uroviricota</taxon>
        <taxon>Caudoviricetes</taxon>
        <taxon>Autographivirales</taxon>
        <taxon>Autoscriptoviridae</taxon>
        <taxon>Slopekvirinae</taxon>
        <taxon>Drulisvirus</taxon>
        <taxon>Drulisvirus P1010</taxon>
    </lineage>
</organism>
<evidence type="ECO:0000313" key="8">
    <source>
        <dbReference type="EMBL" id="UPT53460.1"/>
    </source>
</evidence>
<keyword evidence="4" id="KW-0946">Virion</keyword>
<evidence type="ECO:0000256" key="6">
    <source>
        <dbReference type="ARBA" id="ARBA00035731"/>
    </source>
</evidence>
<feature type="domain" description="Peptidase S74" evidence="7">
    <location>
        <begin position="528"/>
        <end position="697"/>
    </location>
</feature>
<dbReference type="Gene3D" id="2.160.20.10">
    <property type="entry name" value="Single-stranded right-handed beta-helix, Pectin lyase-like"/>
    <property type="match status" value="1"/>
</dbReference>
<dbReference type="GO" id="GO:0098994">
    <property type="term" value="P:symbiont entry into host cell via disruption of host cell envelope"/>
    <property type="evidence" value="ECO:0007669"/>
    <property type="project" value="UniProtKB-KW"/>
</dbReference>
<accession>A0AAE9HCT1</accession>
<dbReference type="Pfam" id="PF13884">
    <property type="entry name" value="Peptidase_S74"/>
    <property type="match status" value="1"/>
</dbReference>
<evidence type="ECO:0000256" key="5">
    <source>
        <dbReference type="ARBA" id="ARBA00023296"/>
    </source>
</evidence>
<dbReference type="GO" id="GO:0098996">
    <property type="term" value="P:symbiont entry into host cell via disruption of host cell glycocalyx"/>
    <property type="evidence" value="ECO:0007669"/>
    <property type="project" value="UniProtKB-KW"/>
</dbReference>
<name>A0AAE9HCT1_9CAUD</name>
<dbReference type="SUPFAM" id="SSF51126">
    <property type="entry name" value="Pectin lyase-like"/>
    <property type="match status" value="1"/>
</dbReference>
<evidence type="ECO:0000313" key="9">
    <source>
        <dbReference type="Proteomes" id="UP000830966"/>
    </source>
</evidence>
<dbReference type="Gene3D" id="1.10.10.10">
    <property type="entry name" value="Winged helix-like DNA-binding domain superfamily/Winged helix DNA-binding domain"/>
    <property type="match status" value="1"/>
</dbReference>
<keyword evidence="6" id="KW-1238">Degradation of host capsule during virus entry</keyword>
<dbReference type="CDD" id="cd10144">
    <property type="entry name" value="Peptidase_S74_CIMCD"/>
    <property type="match status" value="1"/>
</dbReference>
<dbReference type="InterPro" id="IPR012334">
    <property type="entry name" value="Pectin_lyas_fold"/>
</dbReference>
<reference evidence="8 9" key="1">
    <citation type="submission" date="2022-03" db="EMBL/GenBank/DDBJ databases">
        <authorList>
            <person name="Li P."/>
        </authorList>
    </citation>
    <scope>NUCLEOTIDE SEQUENCE [LARGE SCALE GENOMIC DNA]</scope>
</reference>
<evidence type="ECO:0000256" key="1">
    <source>
        <dbReference type="ARBA" id="ARBA00004328"/>
    </source>
</evidence>
<evidence type="ECO:0000256" key="4">
    <source>
        <dbReference type="ARBA" id="ARBA00022844"/>
    </source>
</evidence>
<keyword evidence="2" id="KW-1235">Degradation of host cell envelope components during virus entry</keyword>
<evidence type="ECO:0000256" key="2">
    <source>
        <dbReference type="ARBA" id="ARBA00022717"/>
    </source>
</evidence>